<dbReference type="RefSeq" id="WP_061914279.1">
    <property type="nucleotide sequence ID" value="NZ_DF967971.1"/>
</dbReference>
<organism evidence="2 3">
    <name type="scientific">Bellilinea caldifistulae</name>
    <dbReference type="NCBI Taxonomy" id="360411"/>
    <lineage>
        <taxon>Bacteria</taxon>
        <taxon>Bacillati</taxon>
        <taxon>Chloroflexota</taxon>
        <taxon>Anaerolineae</taxon>
        <taxon>Anaerolineales</taxon>
        <taxon>Anaerolineaceae</taxon>
        <taxon>Bellilinea</taxon>
    </lineage>
</organism>
<dbReference type="STRING" id="360411.AC812_02515"/>
<dbReference type="PANTHER" id="PTHR37292">
    <property type="entry name" value="VNG6097C"/>
    <property type="match status" value="1"/>
</dbReference>
<gene>
    <name evidence="2" type="ORF">AC812_02515</name>
</gene>
<dbReference type="OrthoDB" id="9798761at2"/>
<dbReference type="Pfam" id="PF03235">
    <property type="entry name" value="GmrSD_N"/>
    <property type="match status" value="1"/>
</dbReference>
<accession>A0A0P6XDC8</accession>
<keyword evidence="3" id="KW-1185">Reference proteome</keyword>
<reference evidence="2 3" key="1">
    <citation type="submission" date="2015-07" db="EMBL/GenBank/DDBJ databases">
        <title>Draft genome of Bellilinea caldifistulae DSM 17877.</title>
        <authorList>
            <person name="Hemp J."/>
            <person name="Ward L.M."/>
            <person name="Pace L.A."/>
            <person name="Fischer W.W."/>
        </authorList>
    </citation>
    <scope>NUCLEOTIDE SEQUENCE [LARGE SCALE GENOMIC DNA]</scope>
    <source>
        <strain evidence="2 3">GOMI-1</strain>
    </source>
</reference>
<protein>
    <recommendedName>
        <fullName evidence="1">GmrSD restriction endonucleases N-terminal domain-containing protein</fullName>
    </recommendedName>
</protein>
<dbReference type="EMBL" id="LGHJ01000008">
    <property type="protein sequence ID" value="KPL77740.1"/>
    <property type="molecule type" value="Genomic_DNA"/>
</dbReference>
<feature type="domain" description="GmrSD restriction endonucleases N-terminal" evidence="1">
    <location>
        <begin position="12"/>
        <end position="253"/>
    </location>
</feature>
<dbReference type="PANTHER" id="PTHR37292:SF2">
    <property type="entry name" value="DUF262 DOMAIN-CONTAINING PROTEIN"/>
    <property type="match status" value="1"/>
</dbReference>
<dbReference type="Proteomes" id="UP000050514">
    <property type="component" value="Unassembled WGS sequence"/>
</dbReference>
<evidence type="ECO:0000313" key="2">
    <source>
        <dbReference type="EMBL" id="KPL77740.1"/>
    </source>
</evidence>
<name>A0A0P6XDC8_9CHLR</name>
<evidence type="ECO:0000259" key="1">
    <source>
        <dbReference type="Pfam" id="PF03235"/>
    </source>
</evidence>
<dbReference type="PATRIC" id="fig|360411.5.peg.872"/>
<proteinExistence type="predicted"/>
<comment type="caution">
    <text evidence="2">The sequence shown here is derived from an EMBL/GenBank/DDBJ whole genome shotgun (WGS) entry which is preliminary data.</text>
</comment>
<dbReference type="InterPro" id="IPR004919">
    <property type="entry name" value="GmrSD_N"/>
</dbReference>
<evidence type="ECO:0000313" key="3">
    <source>
        <dbReference type="Proteomes" id="UP000050514"/>
    </source>
</evidence>
<sequence length="593" mass="68119">MELFPDKRNLVNIIEQAHKGAVCLPEFQREFVWSREEVADLLRSIVRRYYIGSLLLLRCDPNNPPFAPRFFRGAKPQYHQPRPESLVLDGQQRITALLYALTAPNLGLKDSSRRRWFFLDLKLLLEDVYDDEIVFDRAEDELADLLTEQTQYQKLVLPCTRLLNSRDFLKWRDGLDDWLRENSPADHQNFRDKWRDPWTDLVTAFQNYQVPLVELPRVEDSDSEAIGRVCAIFEKLNSTGVALSVYDLLTARLYRHGIKLHNLWERACKAHPRLAAWSEGKAEKNNFGVLLLRTLALLRDVKPTPRELIDLDPENFEKDWRRAAQAMEKALELVTLVAPDGFGAFDPKWLPGSGLLPTLAALRATIEEKKLGEAARADLRRWYWCNVFMERYSSAVESKSRKDYIEMLEYWQKGSPEPSVFTEAKALIGSPSYTIRDSATTGSAVYSGVFCLLALRNARDWRRGESIQLQDLQDHHIFPRGYLQQRGFTKRVEINTIVNRTLISDETNNKIKAKSPAEYLQSEDIFPAGAKSELLQPHFIGPDALEIMRAATEDLGHAELRKVYEKFLSIREAAIIAEIRRVTGVEKSPGGMA</sequence>
<dbReference type="AlphaFoldDB" id="A0A0P6XDC8"/>